<proteinExistence type="predicted"/>
<sequence length="351" mass="39342">MSTTSSTPLPGRSPTRRTFAIARHADIVNVPKWKQKEVASLRNGVRATVYMTNGDRYIGEWKAGMKDGNGTYHYASTGAVYQGEWAEDMRSGYGTYSIPISPNAEPTDAAKKSQEPLLPSLPALKKAAGTAPAKKKVSADIALRKVYAGEWRYDLRHGRGTCFYDDGSMYDGMWEGDVREGWGRLQFASDKSIYEGEWHQGLRHGQGVLLLTNGDRYEGTYLNDMKEGPGRFIYRQKRQCYEGEWALDMPKCGTLTDLPPLAGQEGKGPAARHWWPIPKVTACGMRKPLFNAFNSFFLPMQLTLVNPSAVLRTEREAILQDRLRRVVNAEEEYSDDDTESETEESPSAAHR</sequence>
<keyword evidence="2" id="KW-0677">Repeat</keyword>
<comment type="caution">
    <text evidence="7">The sequence shown here is derived from an EMBL/GenBank/DDBJ whole genome shotgun (WGS) entry which is preliminary data.</text>
</comment>
<dbReference type="InterPro" id="IPR003409">
    <property type="entry name" value="MORN"/>
</dbReference>
<name>A0A507DU56_9FUNG</name>
<reference evidence="7 8" key="1">
    <citation type="journal article" date="2019" name="Sci. Rep.">
        <title>Comparative genomics of chytrid fungi reveal insights into the obligate biotrophic and pathogenic lifestyle of Synchytrium endobioticum.</title>
        <authorList>
            <person name="van de Vossenberg B.T.L.H."/>
            <person name="Warris S."/>
            <person name="Nguyen H.D.T."/>
            <person name="van Gent-Pelzer M.P.E."/>
            <person name="Joly D.L."/>
            <person name="van de Geest H.C."/>
            <person name="Bonants P.J.M."/>
            <person name="Smith D.S."/>
            <person name="Levesque C.A."/>
            <person name="van der Lee T.A.J."/>
        </authorList>
    </citation>
    <scope>NUCLEOTIDE SEQUENCE [LARGE SCALE GENOMIC DNA]</scope>
    <source>
        <strain evidence="7 8">CBS 809.83</strain>
    </source>
</reference>
<dbReference type="PANTHER" id="PTHR46511">
    <property type="entry name" value="MORN REPEAT-CONTAINING PROTEIN 3"/>
    <property type="match status" value="1"/>
</dbReference>
<dbReference type="PANTHER" id="PTHR46511:SF1">
    <property type="entry name" value="MORN REPEAT-CONTAINING PROTEIN 3"/>
    <property type="match status" value="1"/>
</dbReference>
<dbReference type="SMART" id="SM00698">
    <property type="entry name" value="MORN"/>
    <property type="match status" value="6"/>
</dbReference>
<gene>
    <name evidence="7" type="ORF">PhCBS80983_g05773</name>
</gene>
<feature type="region of interest" description="Disordered" evidence="6">
    <location>
        <begin position="329"/>
        <end position="351"/>
    </location>
</feature>
<keyword evidence="3" id="KW-0968">Cytoplasmic vesicle</keyword>
<dbReference type="Gene3D" id="2.20.110.10">
    <property type="entry name" value="Histone H3 K4-specific methyltransferase SET7/9 N-terminal domain"/>
    <property type="match status" value="3"/>
</dbReference>
<evidence type="ECO:0000313" key="8">
    <source>
        <dbReference type="Proteomes" id="UP000318582"/>
    </source>
</evidence>
<dbReference type="Pfam" id="PF02493">
    <property type="entry name" value="MORN"/>
    <property type="match status" value="6"/>
</dbReference>
<evidence type="ECO:0000256" key="1">
    <source>
        <dbReference type="ARBA" id="ARBA00004218"/>
    </source>
</evidence>
<dbReference type="AlphaFoldDB" id="A0A507DU56"/>
<comment type="function">
    <text evidence="5">Assembles a suppression complex (suppresome) by tethering SIRT1 and MDM2 to regulate composite modifications of p53/TP53. Confers both deacetylation-mediated functional inactivation, by SIRT1, and ubiquitination-dependent degradation, by MDM2, of p53/TP53, promoting a proliferative and cell survival behaviors. May play a role in the regulation of spermatogenesis.</text>
</comment>
<organism evidence="7 8">
    <name type="scientific">Powellomyces hirtus</name>
    <dbReference type="NCBI Taxonomy" id="109895"/>
    <lineage>
        <taxon>Eukaryota</taxon>
        <taxon>Fungi</taxon>
        <taxon>Fungi incertae sedis</taxon>
        <taxon>Chytridiomycota</taxon>
        <taxon>Chytridiomycota incertae sedis</taxon>
        <taxon>Chytridiomycetes</taxon>
        <taxon>Spizellomycetales</taxon>
        <taxon>Powellomycetaceae</taxon>
        <taxon>Powellomyces</taxon>
    </lineage>
</organism>
<dbReference type="STRING" id="109895.A0A507DU56"/>
<evidence type="ECO:0000256" key="4">
    <source>
        <dbReference type="ARBA" id="ARBA00039854"/>
    </source>
</evidence>
<evidence type="ECO:0000256" key="3">
    <source>
        <dbReference type="ARBA" id="ARBA00023329"/>
    </source>
</evidence>
<evidence type="ECO:0000256" key="6">
    <source>
        <dbReference type="SAM" id="MobiDB-lite"/>
    </source>
</evidence>
<dbReference type="EMBL" id="QEAQ01000140">
    <property type="protein sequence ID" value="TPX54765.1"/>
    <property type="molecule type" value="Genomic_DNA"/>
</dbReference>
<feature type="compositionally biased region" description="Acidic residues" evidence="6">
    <location>
        <begin position="329"/>
        <end position="344"/>
    </location>
</feature>
<keyword evidence="8" id="KW-1185">Reference proteome</keyword>
<evidence type="ECO:0000256" key="2">
    <source>
        <dbReference type="ARBA" id="ARBA00022737"/>
    </source>
</evidence>
<dbReference type="Proteomes" id="UP000318582">
    <property type="component" value="Unassembled WGS sequence"/>
</dbReference>
<dbReference type="InterPro" id="IPR052472">
    <property type="entry name" value="MORN3"/>
</dbReference>
<dbReference type="SUPFAM" id="SSF82185">
    <property type="entry name" value="Histone H3 K4-specific methyltransferase SET7/9 N-terminal domain"/>
    <property type="match status" value="2"/>
</dbReference>
<evidence type="ECO:0000313" key="7">
    <source>
        <dbReference type="EMBL" id="TPX54765.1"/>
    </source>
</evidence>
<comment type="subcellular location">
    <subcellularLocation>
        <location evidence="1">Cytoplasmic vesicle</location>
        <location evidence="1">Secretory vesicle</location>
        <location evidence="1">Acrosome</location>
    </subcellularLocation>
</comment>
<evidence type="ECO:0000256" key="5">
    <source>
        <dbReference type="ARBA" id="ARBA00045851"/>
    </source>
</evidence>
<accession>A0A507DU56</accession>
<dbReference type="GO" id="GO:0031410">
    <property type="term" value="C:cytoplasmic vesicle"/>
    <property type="evidence" value="ECO:0007669"/>
    <property type="project" value="UniProtKB-KW"/>
</dbReference>
<protein>
    <recommendedName>
        <fullName evidence="4">MORN repeat-containing protein 3</fullName>
    </recommendedName>
</protein>